<proteinExistence type="inferred from homology"/>
<evidence type="ECO:0000256" key="1">
    <source>
        <dbReference type="ARBA" id="ARBA00010165"/>
    </source>
</evidence>
<evidence type="ECO:0000256" key="6">
    <source>
        <dbReference type="ARBA" id="ARBA00022777"/>
    </source>
</evidence>
<dbReference type="AlphaFoldDB" id="S3MBL9"/>
<dbReference type="InterPro" id="IPR011009">
    <property type="entry name" value="Kinase-like_dom_sf"/>
</dbReference>
<evidence type="ECO:0000256" key="2">
    <source>
        <dbReference type="ARBA" id="ARBA00011738"/>
    </source>
</evidence>
<sequence>MKEHSLLDTETVKTYLVERRRLFAPDEPLDAEEIGDGNINYVFRVRSRTSGKSIIVKQADRLLRSSGRPLDITRSKREAEALRIYAALTPQFIPHFYAYDDGMSAICMEDISYCGNLRKELMAGRLLPVSFAENAASFLADAVFPTSGLFLPPEEKKARVKAFINPELCAISEALVFSEPYCNGKNRNRITPGNESFVKKTLYTDEALKAEVASLRETFMNKAEALIHGDLHTGSIFIGKSIDSSNSLGSNSANEHCMKIIDPEFAFYGPIGYDLGNIIANLYCAWMYAAFIRGANAFTERIAAAIEALPQLFTAKALKRCKTVPLSDPLYNEKYIRRRLAEMVADAYGFAGTEMIRRTVGDTKTAEFDAMGSDARRITMERIVIQTASTLIKQRRRAGIGARTAEYFRASLKTRLDF</sequence>
<dbReference type="PANTHER" id="PTHR34273">
    <property type="entry name" value="METHYLTHIORIBOSE KINASE"/>
    <property type="match status" value="1"/>
</dbReference>
<keyword evidence="6 9" id="KW-0418">Kinase</keyword>
<dbReference type="GO" id="GO:0005524">
    <property type="term" value="F:ATP binding"/>
    <property type="evidence" value="ECO:0007669"/>
    <property type="project" value="UniProtKB-KW"/>
</dbReference>
<dbReference type="GO" id="GO:0046522">
    <property type="term" value="F:S-methyl-5-thioribose kinase activity"/>
    <property type="evidence" value="ECO:0007669"/>
    <property type="project" value="UniProtKB-EC"/>
</dbReference>
<dbReference type="GO" id="GO:0009086">
    <property type="term" value="P:methionine biosynthetic process"/>
    <property type="evidence" value="ECO:0007669"/>
    <property type="project" value="InterPro"/>
</dbReference>
<dbReference type="RefSeq" id="WP_016519231.1">
    <property type="nucleotide sequence ID" value="NZ_KE332512.1"/>
</dbReference>
<dbReference type="NCBIfam" id="TIGR01767">
    <property type="entry name" value="MTRK"/>
    <property type="match status" value="1"/>
</dbReference>
<feature type="domain" description="Aminoglycoside phosphotransferase" evidence="8">
    <location>
        <begin position="31"/>
        <end position="294"/>
    </location>
</feature>
<dbReference type="PATRIC" id="fig|1125702.3.peg.2004"/>
<evidence type="ECO:0000259" key="8">
    <source>
        <dbReference type="Pfam" id="PF01636"/>
    </source>
</evidence>
<accession>S3MBL9</accession>
<comment type="caution">
    <text evidence="9">The sequence shown here is derived from an EMBL/GenBank/DDBJ whole genome shotgun (WGS) entry which is preliminary data.</text>
</comment>
<dbReference type="InterPro" id="IPR009212">
    <property type="entry name" value="Methylthioribose_kinase"/>
</dbReference>
<dbReference type="Gene3D" id="3.30.200.20">
    <property type="entry name" value="Phosphorylase Kinase, domain 1"/>
    <property type="match status" value="1"/>
</dbReference>
<dbReference type="EC" id="2.7.1.100" evidence="3"/>
<dbReference type="Pfam" id="PF01636">
    <property type="entry name" value="APH"/>
    <property type="match status" value="1"/>
</dbReference>
<gene>
    <name evidence="9" type="ORF">HMPREF1222_01946</name>
</gene>
<reference evidence="9 10" key="1">
    <citation type="submission" date="2013-04" db="EMBL/GenBank/DDBJ databases">
        <title>The Genome Sequence of Treponema vincentii F0403.</title>
        <authorList>
            <consortium name="The Broad Institute Genomics Platform"/>
            <person name="Earl A."/>
            <person name="Ward D."/>
            <person name="Feldgarden M."/>
            <person name="Gevers D."/>
            <person name="Leonetti C."/>
            <person name="Izard J."/>
            <person name="Walker B."/>
            <person name="Young S."/>
            <person name="Zeng Q."/>
            <person name="Gargeya S."/>
            <person name="Fitzgerald M."/>
            <person name="Haas B."/>
            <person name="Abouelleil A."/>
            <person name="Allen A.W."/>
            <person name="Alvarado L."/>
            <person name="Arachchi H.M."/>
            <person name="Berlin A.M."/>
            <person name="Chapman S.B."/>
            <person name="Gainer-Dewar J."/>
            <person name="Goldberg J."/>
            <person name="Griggs A."/>
            <person name="Gujja S."/>
            <person name="Hansen M."/>
            <person name="Howarth C."/>
            <person name="Imamovic A."/>
            <person name="Ireland A."/>
            <person name="Larimer J."/>
            <person name="McCowan C."/>
            <person name="Murphy C."/>
            <person name="Pearson M."/>
            <person name="Poon T.W."/>
            <person name="Priest M."/>
            <person name="Roberts A."/>
            <person name="Saif S."/>
            <person name="Shea T."/>
            <person name="Sisk P."/>
            <person name="Sykes S."/>
            <person name="Wortman J."/>
            <person name="Nusbaum C."/>
            <person name="Birren B."/>
        </authorList>
    </citation>
    <scope>NUCLEOTIDE SEQUENCE [LARGE SCALE GENOMIC DNA]</scope>
    <source>
        <strain evidence="9 10">F0403</strain>
    </source>
</reference>
<keyword evidence="5" id="KW-0547">Nucleotide-binding</keyword>
<evidence type="ECO:0000256" key="3">
    <source>
        <dbReference type="ARBA" id="ARBA00012128"/>
    </source>
</evidence>
<evidence type="ECO:0000256" key="7">
    <source>
        <dbReference type="ARBA" id="ARBA00022840"/>
    </source>
</evidence>
<evidence type="ECO:0000256" key="5">
    <source>
        <dbReference type="ARBA" id="ARBA00022741"/>
    </source>
</evidence>
<dbReference type="GeneID" id="301462068"/>
<keyword evidence="7" id="KW-0067">ATP-binding</keyword>
<dbReference type="SUPFAM" id="SSF56112">
    <property type="entry name" value="Protein kinase-like (PK-like)"/>
    <property type="match status" value="1"/>
</dbReference>
<dbReference type="EMBL" id="ATFC01000009">
    <property type="protein sequence ID" value="EPF46424.1"/>
    <property type="molecule type" value="Genomic_DNA"/>
</dbReference>
<dbReference type="InterPro" id="IPR002575">
    <property type="entry name" value="Aminoglycoside_PTrfase"/>
</dbReference>
<keyword evidence="4" id="KW-0808">Transferase</keyword>
<comment type="subunit">
    <text evidence="2">Homodimer.</text>
</comment>
<dbReference type="Proteomes" id="UP000014605">
    <property type="component" value="Unassembled WGS sequence"/>
</dbReference>
<organism evidence="9 10">
    <name type="scientific">Treponema vincentii F0403</name>
    <dbReference type="NCBI Taxonomy" id="1125702"/>
    <lineage>
        <taxon>Bacteria</taxon>
        <taxon>Pseudomonadati</taxon>
        <taxon>Spirochaetota</taxon>
        <taxon>Spirochaetia</taxon>
        <taxon>Spirochaetales</taxon>
        <taxon>Treponemataceae</taxon>
        <taxon>Treponema</taxon>
    </lineage>
</organism>
<keyword evidence="10" id="KW-1185">Reference proteome</keyword>
<dbReference type="PIRSF" id="PIRSF031134">
    <property type="entry name" value="MTRK"/>
    <property type="match status" value="1"/>
</dbReference>
<dbReference type="Gene3D" id="3.90.1200.10">
    <property type="match status" value="1"/>
</dbReference>
<evidence type="ECO:0000313" key="9">
    <source>
        <dbReference type="EMBL" id="EPF46424.1"/>
    </source>
</evidence>
<comment type="similarity">
    <text evidence="1">Belongs to the methylthioribose kinase family.</text>
</comment>
<evidence type="ECO:0000313" key="10">
    <source>
        <dbReference type="Proteomes" id="UP000014605"/>
    </source>
</evidence>
<protein>
    <recommendedName>
        <fullName evidence="3">S-methyl-5-thioribose kinase</fullName>
        <ecNumber evidence="3">2.7.1.100</ecNumber>
    </recommendedName>
</protein>
<dbReference type="HOGENOM" id="CLU_033681_0_0_12"/>
<dbReference type="PANTHER" id="PTHR34273:SF2">
    <property type="entry name" value="METHYLTHIORIBOSE KINASE"/>
    <property type="match status" value="1"/>
</dbReference>
<name>S3MBL9_9SPIR</name>
<evidence type="ECO:0000256" key="4">
    <source>
        <dbReference type="ARBA" id="ARBA00022679"/>
    </source>
</evidence>